<feature type="compositionally biased region" description="Basic residues" evidence="1">
    <location>
        <begin position="9"/>
        <end position="18"/>
    </location>
</feature>
<feature type="compositionally biased region" description="Basic residues" evidence="1">
    <location>
        <begin position="188"/>
        <end position="200"/>
    </location>
</feature>
<dbReference type="STRING" id="314230.DSM3645_24430"/>
<evidence type="ECO:0000313" key="2">
    <source>
        <dbReference type="EMBL" id="EAQ79713.1"/>
    </source>
</evidence>
<reference evidence="2 3" key="1">
    <citation type="submission" date="2006-02" db="EMBL/GenBank/DDBJ databases">
        <authorList>
            <person name="Amann R."/>
            <person name="Ferriera S."/>
            <person name="Johnson J."/>
            <person name="Kravitz S."/>
            <person name="Halpern A."/>
            <person name="Remington K."/>
            <person name="Beeson K."/>
            <person name="Tran B."/>
            <person name="Rogers Y.-H."/>
            <person name="Friedman R."/>
            <person name="Venter J.C."/>
        </authorList>
    </citation>
    <scope>NUCLEOTIDE SEQUENCE [LARGE SCALE GENOMIC DNA]</scope>
    <source>
        <strain evidence="2 3">DSM 3645</strain>
    </source>
</reference>
<dbReference type="Proteomes" id="UP000004358">
    <property type="component" value="Unassembled WGS sequence"/>
</dbReference>
<dbReference type="HOGENOM" id="CLU_1329808_0_0_0"/>
<evidence type="ECO:0000313" key="3">
    <source>
        <dbReference type="Proteomes" id="UP000004358"/>
    </source>
</evidence>
<feature type="region of interest" description="Disordered" evidence="1">
    <location>
        <begin position="1"/>
        <end position="27"/>
    </location>
</feature>
<feature type="compositionally biased region" description="Basic and acidic residues" evidence="1">
    <location>
        <begin position="173"/>
        <end position="187"/>
    </location>
</feature>
<feature type="region of interest" description="Disordered" evidence="1">
    <location>
        <begin position="173"/>
        <end position="206"/>
    </location>
</feature>
<accession>A3ZUX7</accession>
<protein>
    <submittedName>
        <fullName evidence="2">Uncharacterized protein</fullName>
    </submittedName>
</protein>
<dbReference type="EMBL" id="AANZ01000013">
    <property type="protein sequence ID" value="EAQ79713.1"/>
    <property type="molecule type" value="Genomic_DNA"/>
</dbReference>
<evidence type="ECO:0000256" key="1">
    <source>
        <dbReference type="SAM" id="MobiDB-lite"/>
    </source>
</evidence>
<dbReference type="AlphaFoldDB" id="A3ZUX7"/>
<sequence>MSSATLAKRSTKKSGPKKAKTDPAPAKLSPPIEQLWYADEMLCSDGRFFRRYHYFSHTDKIGKMFDLPNNARVLLGNGSVSQETLACDPPAAAIIFADITISKWLWASIQISSFYATRKEAEADLDDDGTKFRSKTEHYFVVDVDRNGMPLQSEVDRLRPIVLEKIEAETKRTAKLEKDRARRDSARAKKAAATRRKNRQAVKGGA</sequence>
<proteinExistence type="predicted"/>
<dbReference type="RefSeq" id="WP_002652783.1">
    <property type="nucleotide sequence ID" value="NZ_CH672376.1"/>
</dbReference>
<name>A3ZUX7_9BACT</name>
<organism evidence="2 3">
    <name type="scientific">Blastopirellula marina DSM 3645</name>
    <dbReference type="NCBI Taxonomy" id="314230"/>
    <lineage>
        <taxon>Bacteria</taxon>
        <taxon>Pseudomonadati</taxon>
        <taxon>Planctomycetota</taxon>
        <taxon>Planctomycetia</taxon>
        <taxon>Pirellulales</taxon>
        <taxon>Pirellulaceae</taxon>
        <taxon>Blastopirellula</taxon>
    </lineage>
</organism>
<gene>
    <name evidence="2" type="ORF">DSM3645_24430</name>
</gene>
<comment type="caution">
    <text evidence="2">The sequence shown here is derived from an EMBL/GenBank/DDBJ whole genome shotgun (WGS) entry which is preliminary data.</text>
</comment>